<dbReference type="NCBIfam" id="TIGR00514">
    <property type="entry name" value="accC"/>
    <property type="match status" value="1"/>
</dbReference>
<evidence type="ECO:0000256" key="13">
    <source>
        <dbReference type="ARBA" id="ARBA00023098"/>
    </source>
</evidence>
<evidence type="ECO:0000256" key="17">
    <source>
        <dbReference type="ARBA" id="ARBA00048600"/>
    </source>
</evidence>
<dbReference type="Gene3D" id="3.30.470.20">
    <property type="entry name" value="ATP-grasp fold, B domain"/>
    <property type="match status" value="1"/>
</dbReference>
<dbReference type="Pfam" id="PF00289">
    <property type="entry name" value="Biotin_carb_N"/>
    <property type="match status" value="1"/>
</dbReference>
<evidence type="ECO:0000256" key="6">
    <source>
        <dbReference type="ARBA" id="ARBA00022516"/>
    </source>
</evidence>
<dbReference type="AlphaFoldDB" id="A0A927FSQ8"/>
<dbReference type="FunFam" id="3.30.1490.20:FF:000018">
    <property type="entry name" value="Biotin carboxylase"/>
    <property type="match status" value="1"/>
</dbReference>
<reference evidence="22" key="1">
    <citation type="submission" date="2020-09" db="EMBL/GenBank/DDBJ databases">
        <title>Genome seq and assembly of Devosia sp.</title>
        <authorList>
            <person name="Chhetri G."/>
        </authorList>
    </citation>
    <scope>NUCLEOTIDE SEQUENCE</scope>
    <source>
        <strain evidence="22">PTR5</strain>
    </source>
</reference>
<dbReference type="InterPro" id="IPR005481">
    <property type="entry name" value="BC-like_N"/>
</dbReference>
<dbReference type="PROSITE" id="PS00867">
    <property type="entry name" value="CPSASE_2"/>
    <property type="match status" value="1"/>
</dbReference>
<keyword evidence="15 19" id="KW-0092">Biotin</keyword>
<proteinExistence type="predicted"/>
<dbReference type="Gene3D" id="3.40.50.20">
    <property type="match status" value="1"/>
</dbReference>
<evidence type="ECO:0000259" key="21">
    <source>
        <dbReference type="PROSITE" id="PS50979"/>
    </source>
</evidence>
<dbReference type="PANTHER" id="PTHR48095">
    <property type="entry name" value="PYRUVATE CARBOXYLASE SUBUNIT A"/>
    <property type="match status" value="1"/>
</dbReference>
<gene>
    <name evidence="22" type="primary">accC</name>
    <name evidence="22" type="ORF">IC608_04445</name>
</gene>
<keyword evidence="9 18" id="KW-0547">Nucleotide-binding</keyword>
<keyword evidence="10 19" id="KW-0276">Fatty acid metabolism</keyword>
<organism evidence="22 23">
    <name type="scientific">Devosia oryzisoli</name>
    <dbReference type="NCBI Taxonomy" id="2774138"/>
    <lineage>
        <taxon>Bacteria</taxon>
        <taxon>Pseudomonadati</taxon>
        <taxon>Pseudomonadota</taxon>
        <taxon>Alphaproteobacteria</taxon>
        <taxon>Hyphomicrobiales</taxon>
        <taxon>Devosiaceae</taxon>
        <taxon>Devosia</taxon>
    </lineage>
</organism>
<comment type="catalytic activity">
    <reaction evidence="17 19">
        <text>N(6)-biotinyl-L-lysyl-[protein] + hydrogencarbonate + ATP = N(6)-carboxybiotinyl-L-lysyl-[protein] + ADP + phosphate + H(+)</text>
        <dbReference type="Rhea" id="RHEA:13501"/>
        <dbReference type="Rhea" id="RHEA-COMP:10505"/>
        <dbReference type="Rhea" id="RHEA-COMP:10506"/>
        <dbReference type="ChEBI" id="CHEBI:15378"/>
        <dbReference type="ChEBI" id="CHEBI:17544"/>
        <dbReference type="ChEBI" id="CHEBI:30616"/>
        <dbReference type="ChEBI" id="CHEBI:43474"/>
        <dbReference type="ChEBI" id="CHEBI:83144"/>
        <dbReference type="ChEBI" id="CHEBI:83145"/>
        <dbReference type="ChEBI" id="CHEBI:456216"/>
        <dbReference type="EC" id="6.3.4.14"/>
    </reaction>
</comment>
<evidence type="ECO:0000256" key="7">
    <source>
        <dbReference type="ARBA" id="ARBA00022598"/>
    </source>
</evidence>
<feature type="domain" description="ATP-grasp" evidence="20">
    <location>
        <begin position="133"/>
        <end position="329"/>
    </location>
</feature>
<dbReference type="GO" id="GO:0005524">
    <property type="term" value="F:ATP binding"/>
    <property type="evidence" value="ECO:0007669"/>
    <property type="project" value="UniProtKB-UniRule"/>
</dbReference>
<dbReference type="InterPro" id="IPR011054">
    <property type="entry name" value="Rudment_hybrid_motif"/>
</dbReference>
<dbReference type="InterPro" id="IPR051602">
    <property type="entry name" value="ACC_Biotin_Carboxylase"/>
</dbReference>
<evidence type="ECO:0000256" key="14">
    <source>
        <dbReference type="ARBA" id="ARBA00023160"/>
    </source>
</evidence>
<evidence type="ECO:0000256" key="15">
    <source>
        <dbReference type="ARBA" id="ARBA00023267"/>
    </source>
</evidence>
<dbReference type="GO" id="GO:0006633">
    <property type="term" value="P:fatty acid biosynthetic process"/>
    <property type="evidence" value="ECO:0007669"/>
    <property type="project" value="UniProtKB-KW"/>
</dbReference>
<evidence type="ECO:0000256" key="2">
    <source>
        <dbReference type="ARBA" id="ARBA00004956"/>
    </source>
</evidence>
<dbReference type="Pfam" id="PF02785">
    <property type="entry name" value="Biotin_carb_C"/>
    <property type="match status" value="1"/>
</dbReference>
<keyword evidence="13 19" id="KW-0443">Lipid metabolism</keyword>
<dbReference type="EMBL" id="JACYFU010000001">
    <property type="protein sequence ID" value="MBD8064722.1"/>
    <property type="molecule type" value="Genomic_DNA"/>
</dbReference>
<dbReference type="InterPro" id="IPR013815">
    <property type="entry name" value="ATP_grasp_subdomain_1"/>
</dbReference>
<keyword evidence="11 18" id="KW-0067">ATP-binding</keyword>
<evidence type="ECO:0000256" key="18">
    <source>
        <dbReference type="PROSITE-ProRule" id="PRU00409"/>
    </source>
</evidence>
<dbReference type="NCBIfam" id="NF006367">
    <property type="entry name" value="PRK08591.1"/>
    <property type="match status" value="1"/>
</dbReference>
<evidence type="ECO:0000256" key="1">
    <source>
        <dbReference type="ARBA" id="ARBA00003761"/>
    </source>
</evidence>
<keyword evidence="23" id="KW-1185">Reference proteome</keyword>
<dbReference type="PROSITE" id="PS50979">
    <property type="entry name" value="BC"/>
    <property type="match status" value="1"/>
</dbReference>
<dbReference type="InterPro" id="IPR016185">
    <property type="entry name" value="PreATP-grasp_dom_sf"/>
</dbReference>
<dbReference type="SUPFAM" id="SSF52440">
    <property type="entry name" value="PreATP-grasp domain"/>
    <property type="match status" value="1"/>
</dbReference>
<dbReference type="Pfam" id="PF02786">
    <property type="entry name" value="CPSase_L_D2"/>
    <property type="match status" value="1"/>
</dbReference>
<evidence type="ECO:0000313" key="22">
    <source>
        <dbReference type="EMBL" id="MBD8064722.1"/>
    </source>
</evidence>
<comment type="subunit">
    <text evidence="3 19">Acetyl-CoA carboxylase is a heterohexamer of biotin carboxyl carrier protein, biotin carboxylase and the two subunits of carboxyl transferase in a 2:2 complex.</text>
</comment>
<dbReference type="InterPro" id="IPR005482">
    <property type="entry name" value="Biotin_COase_C"/>
</dbReference>
<sequence>MASRSSSSNKGANVFHKVLIANRGEIALRILRACKELGIQTVAVHSTADANAMHVRLADESVCIGPNAAKDSYLNIPSLLAACEITGADAVHPGYGFLSENARFAKILEEHKVTFIGPSAHHIEIMGDKITAKKTAVELGIPVVPGSAGAVDSDDVALKTAKEIGYPVLIKATAGGGGRGMKVAKTEKDLLEAWSTARTEAKAAFGNDSVYMEKYLGKPRHIEVQVLGDGQGNAVHLGVRDCSLQRRHQKVWEEAGGPTIQPEERDRIGEICAAAMRKLKYSGAGTIEFLYENGEFYFIEMNTRLQVEHPVTERITGVDIVYEQIRVASGEKLSMTQDQVSFYGHAIEVRINAEDPQTFAPSPGTITFYHPAGGVGVRVDSAVYQGYKIPPYYDSLIGKLIVYGRTREECLKRLNRAIDEFVVDGVKTTLPLFQRLIKQPDILAGNYDIHWLEKFLAENKS</sequence>
<dbReference type="InterPro" id="IPR005479">
    <property type="entry name" value="CPAse_ATP-bd"/>
</dbReference>
<dbReference type="InterPro" id="IPR011761">
    <property type="entry name" value="ATP-grasp"/>
</dbReference>
<evidence type="ECO:0000256" key="10">
    <source>
        <dbReference type="ARBA" id="ARBA00022832"/>
    </source>
</evidence>
<comment type="caution">
    <text evidence="22">The sequence shown here is derived from an EMBL/GenBank/DDBJ whole genome shotgun (WGS) entry which is preliminary data.</text>
</comment>
<dbReference type="PROSITE" id="PS00866">
    <property type="entry name" value="CPSASE_1"/>
    <property type="match status" value="1"/>
</dbReference>
<name>A0A927FSQ8_9HYPH</name>
<evidence type="ECO:0000256" key="16">
    <source>
        <dbReference type="ARBA" id="ARBA00033786"/>
    </source>
</evidence>
<evidence type="ECO:0000256" key="9">
    <source>
        <dbReference type="ARBA" id="ARBA00022741"/>
    </source>
</evidence>
<dbReference type="EC" id="6.3.4.14" evidence="4 19"/>
<keyword evidence="8" id="KW-0479">Metal-binding</keyword>
<keyword evidence="14 19" id="KW-0275">Fatty acid biosynthesis</keyword>
<dbReference type="InterPro" id="IPR011764">
    <property type="entry name" value="Biotin_carboxylation_dom"/>
</dbReference>
<comment type="function">
    <text evidence="1 19">This protein is a component of the acetyl coenzyme A carboxylase complex; first, biotin carboxylase catalyzes the carboxylation of the carrier protein and then the transcarboxylase transfers the carboxyl group to form malonyl-CoA.</text>
</comment>
<evidence type="ECO:0000313" key="23">
    <source>
        <dbReference type="Proteomes" id="UP000654108"/>
    </source>
</evidence>
<dbReference type="PANTHER" id="PTHR48095:SF2">
    <property type="entry name" value="BIOTIN CARBOXYLASE, CHLOROPLASTIC"/>
    <property type="match status" value="1"/>
</dbReference>
<dbReference type="InterPro" id="IPR004549">
    <property type="entry name" value="Acetyl_CoA_COase_biotin_COase"/>
</dbReference>
<evidence type="ECO:0000256" key="4">
    <source>
        <dbReference type="ARBA" id="ARBA00013263"/>
    </source>
</evidence>
<evidence type="ECO:0000259" key="20">
    <source>
        <dbReference type="PROSITE" id="PS50975"/>
    </source>
</evidence>
<dbReference type="SMART" id="SM00878">
    <property type="entry name" value="Biotin_carb_C"/>
    <property type="match status" value="1"/>
</dbReference>
<evidence type="ECO:0000256" key="12">
    <source>
        <dbReference type="ARBA" id="ARBA00022842"/>
    </source>
</evidence>
<dbReference type="Gene3D" id="3.30.1490.20">
    <property type="entry name" value="ATP-grasp fold, A domain"/>
    <property type="match status" value="1"/>
</dbReference>
<dbReference type="SUPFAM" id="SSF51246">
    <property type="entry name" value="Rudiment single hybrid motif"/>
    <property type="match status" value="1"/>
</dbReference>
<keyword evidence="6 19" id="KW-0444">Lipid biosynthesis</keyword>
<keyword evidence="12" id="KW-0460">Magnesium</keyword>
<keyword evidence="7 19" id="KW-0436">Ligase</keyword>
<dbReference type="FunFam" id="3.40.50.20:FF:000010">
    <property type="entry name" value="Propionyl-CoA carboxylase subunit alpha"/>
    <property type="match status" value="1"/>
</dbReference>
<feature type="domain" description="Biotin carboxylation" evidence="21">
    <location>
        <begin position="14"/>
        <end position="457"/>
    </location>
</feature>
<dbReference type="GO" id="GO:0046872">
    <property type="term" value="F:metal ion binding"/>
    <property type="evidence" value="ECO:0007669"/>
    <property type="project" value="UniProtKB-KW"/>
</dbReference>
<dbReference type="PROSITE" id="PS50975">
    <property type="entry name" value="ATP_GRASP"/>
    <property type="match status" value="1"/>
</dbReference>
<evidence type="ECO:0000256" key="3">
    <source>
        <dbReference type="ARBA" id="ARBA00011750"/>
    </source>
</evidence>
<protein>
    <recommendedName>
        <fullName evidence="5 19">Biotin carboxylase</fullName>
        <ecNumber evidence="4 19">6.3.4.14</ecNumber>
    </recommendedName>
    <alternativeName>
        <fullName evidence="16 19">Acetyl-coenzyme A carboxylase biotin carboxylase subunit A</fullName>
    </alternativeName>
</protein>
<dbReference type="Proteomes" id="UP000654108">
    <property type="component" value="Unassembled WGS sequence"/>
</dbReference>
<evidence type="ECO:0000256" key="19">
    <source>
        <dbReference type="RuleBase" id="RU365063"/>
    </source>
</evidence>
<evidence type="ECO:0000256" key="8">
    <source>
        <dbReference type="ARBA" id="ARBA00022723"/>
    </source>
</evidence>
<accession>A0A927FSQ8</accession>
<comment type="pathway">
    <text evidence="2 19">Lipid metabolism; malonyl-CoA biosynthesis; malonyl-CoA from acetyl-CoA: step 1/1.</text>
</comment>
<evidence type="ECO:0000256" key="11">
    <source>
        <dbReference type="ARBA" id="ARBA00022840"/>
    </source>
</evidence>
<dbReference type="SUPFAM" id="SSF56059">
    <property type="entry name" value="Glutathione synthetase ATP-binding domain-like"/>
    <property type="match status" value="1"/>
</dbReference>
<evidence type="ECO:0000256" key="5">
    <source>
        <dbReference type="ARBA" id="ARBA00017242"/>
    </source>
</evidence>
<dbReference type="GO" id="GO:0004075">
    <property type="term" value="F:biotin carboxylase activity"/>
    <property type="evidence" value="ECO:0007669"/>
    <property type="project" value="UniProtKB-EC"/>
</dbReference>